<dbReference type="RefSeq" id="WP_009139961.1">
    <property type="nucleotide sequence ID" value="NZ_JH815199.1"/>
</dbReference>
<dbReference type="InParanoid" id="K0Z761"/>
<name>K0Z761_9ACTN</name>
<reference evidence="2 3" key="1">
    <citation type="submission" date="2012-08" db="EMBL/GenBank/DDBJ databases">
        <title>The Genome Sequence of Slackia piriformis YIT 12062.</title>
        <authorList>
            <consortium name="The Broad Institute Genome Sequencing Platform"/>
            <person name="Earl A."/>
            <person name="Ward D."/>
            <person name="Feldgarden M."/>
            <person name="Gevers D."/>
            <person name="Morotomi M."/>
            <person name="Walker B."/>
            <person name="Young S.K."/>
            <person name="Zeng Q."/>
            <person name="Gargeya S."/>
            <person name="Fitzgerald M."/>
            <person name="Haas B."/>
            <person name="Abouelleil A."/>
            <person name="Alvarado L."/>
            <person name="Arachchi H.M."/>
            <person name="Berlin A.M."/>
            <person name="Chapman S.B."/>
            <person name="Goldberg J."/>
            <person name="Griggs A."/>
            <person name="Gujja S."/>
            <person name="Hansen M."/>
            <person name="Howarth C."/>
            <person name="Imamovic A."/>
            <person name="Larimer J."/>
            <person name="McCowen C."/>
            <person name="Montmayeur A."/>
            <person name="Murphy C."/>
            <person name="Neiman D."/>
            <person name="Pearson M."/>
            <person name="Priest M."/>
            <person name="Roberts A."/>
            <person name="Saif S."/>
            <person name="Shea T."/>
            <person name="Sisk P."/>
            <person name="Sykes S."/>
            <person name="Wortman J."/>
            <person name="Nusbaum C."/>
            <person name="Birren B."/>
        </authorList>
    </citation>
    <scope>NUCLEOTIDE SEQUENCE [LARGE SCALE GENOMIC DNA]</scope>
    <source>
        <strain evidence="2 3">YIT 12062</strain>
    </source>
</reference>
<accession>K0Z761</accession>
<keyword evidence="1" id="KW-0812">Transmembrane</keyword>
<feature type="transmembrane region" description="Helical" evidence="1">
    <location>
        <begin position="40"/>
        <end position="60"/>
    </location>
</feature>
<gene>
    <name evidence="2" type="ORF">HMPREF9451_01783</name>
</gene>
<evidence type="ECO:0000313" key="3">
    <source>
        <dbReference type="Proteomes" id="UP000006069"/>
    </source>
</evidence>
<dbReference type="EMBL" id="ADMD01000009">
    <property type="protein sequence ID" value="EJZ83265.1"/>
    <property type="molecule type" value="Genomic_DNA"/>
</dbReference>
<feature type="transmembrane region" description="Helical" evidence="1">
    <location>
        <begin position="7"/>
        <end position="34"/>
    </location>
</feature>
<dbReference type="PATRIC" id="fig|742818.3.peg.1885"/>
<evidence type="ECO:0000313" key="2">
    <source>
        <dbReference type="EMBL" id="EJZ83265.1"/>
    </source>
</evidence>
<dbReference type="HOGENOM" id="CLU_2828936_0_0_11"/>
<organism evidence="2 3">
    <name type="scientific">Slackia piriformis YIT 12062</name>
    <dbReference type="NCBI Taxonomy" id="742818"/>
    <lineage>
        <taxon>Bacteria</taxon>
        <taxon>Bacillati</taxon>
        <taxon>Actinomycetota</taxon>
        <taxon>Coriobacteriia</taxon>
        <taxon>Eggerthellales</taxon>
        <taxon>Eggerthellaceae</taxon>
        <taxon>Slackia</taxon>
    </lineage>
</organism>
<evidence type="ECO:0000256" key="1">
    <source>
        <dbReference type="SAM" id="Phobius"/>
    </source>
</evidence>
<proteinExistence type="predicted"/>
<sequence>MEQHDGSLVLVVYAVASFYLVVSVLASALIGCIFGEQAGVLAMGIAGAFLLALFVAGLCVRKSHSG</sequence>
<protein>
    <submittedName>
        <fullName evidence="2">Uncharacterized protein</fullName>
    </submittedName>
</protein>
<keyword evidence="1" id="KW-0472">Membrane</keyword>
<keyword evidence="1" id="KW-1133">Transmembrane helix</keyword>
<dbReference type="Proteomes" id="UP000006069">
    <property type="component" value="Unassembled WGS sequence"/>
</dbReference>
<comment type="caution">
    <text evidence="2">The sequence shown here is derived from an EMBL/GenBank/DDBJ whole genome shotgun (WGS) entry which is preliminary data.</text>
</comment>
<keyword evidence="3" id="KW-1185">Reference proteome</keyword>
<dbReference type="AlphaFoldDB" id="K0Z761"/>